<feature type="active site" description="Proton donor/acceptor" evidence="19">
    <location>
        <position position="679"/>
    </location>
</feature>
<dbReference type="GO" id="GO:0006334">
    <property type="term" value="P:nucleosome assembly"/>
    <property type="evidence" value="ECO:0007669"/>
    <property type="project" value="InterPro"/>
</dbReference>
<evidence type="ECO:0000256" key="18">
    <source>
        <dbReference type="ARBA" id="ARBA00048017"/>
    </source>
</evidence>
<feature type="region of interest" description="Disordered" evidence="22">
    <location>
        <begin position="739"/>
        <end position="759"/>
    </location>
</feature>
<dbReference type="PROSITE" id="PS50016">
    <property type="entry name" value="ZF_PHD_2"/>
    <property type="match status" value="2"/>
</dbReference>
<evidence type="ECO:0000256" key="10">
    <source>
        <dbReference type="ARBA" id="ARBA00022771"/>
    </source>
</evidence>
<dbReference type="Pfam" id="PF17772">
    <property type="entry name" value="zf-MYST"/>
    <property type="match status" value="1"/>
</dbReference>
<evidence type="ECO:0000256" key="16">
    <source>
        <dbReference type="ARBA" id="ARBA00023242"/>
    </source>
</evidence>
<feature type="compositionally biased region" description="Basic residues" evidence="22">
    <location>
        <begin position="1061"/>
        <end position="1087"/>
    </location>
</feature>
<dbReference type="SMART" id="SM00526">
    <property type="entry name" value="H15"/>
    <property type="match status" value="1"/>
</dbReference>
<feature type="compositionally biased region" description="Basic and acidic residues" evidence="22">
    <location>
        <begin position="1118"/>
        <end position="1141"/>
    </location>
</feature>
<dbReference type="GO" id="GO:0005634">
    <property type="term" value="C:nucleus"/>
    <property type="evidence" value="ECO:0007669"/>
    <property type="project" value="UniProtKB-SubCell"/>
</dbReference>
<dbReference type="InterPro" id="IPR013083">
    <property type="entry name" value="Znf_RING/FYVE/PHD"/>
</dbReference>
<comment type="catalytic activity">
    <reaction evidence="18 21">
        <text>L-lysyl-[protein] + acetyl-CoA = N(6)-acetyl-L-lysyl-[protein] + CoA + H(+)</text>
        <dbReference type="Rhea" id="RHEA:45948"/>
        <dbReference type="Rhea" id="RHEA-COMP:9752"/>
        <dbReference type="Rhea" id="RHEA-COMP:10731"/>
        <dbReference type="ChEBI" id="CHEBI:15378"/>
        <dbReference type="ChEBI" id="CHEBI:29969"/>
        <dbReference type="ChEBI" id="CHEBI:57287"/>
        <dbReference type="ChEBI" id="CHEBI:57288"/>
        <dbReference type="ChEBI" id="CHEBI:61930"/>
        <dbReference type="EC" id="2.3.1.48"/>
    </reaction>
</comment>
<dbReference type="InterPro" id="IPR050603">
    <property type="entry name" value="MYST_HAT"/>
</dbReference>
<organism evidence="27 28">
    <name type="scientific">Taeniopygia guttata</name>
    <name type="common">Zebra finch</name>
    <name type="synonym">Poephila guttata</name>
    <dbReference type="NCBI Taxonomy" id="59729"/>
    <lineage>
        <taxon>Eukaryota</taxon>
        <taxon>Metazoa</taxon>
        <taxon>Chordata</taxon>
        <taxon>Craniata</taxon>
        <taxon>Vertebrata</taxon>
        <taxon>Euteleostomi</taxon>
        <taxon>Archelosauria</taxon>
        <taxon>Archosauria</taxon>
        <taxon>Dinosauria</taxon>
        <taxon>Saurischia</taxon>
        <taxon>Theropoda</taxon>
        <taxon>Coelurosauria</taxon>
        <taxon>Aves</taxon>
        <taxon>Neognathae</taxon>
        <taxon>Neoaves</taxon>
        <taxon>Telluraves</taxon>
        <taxon>Australaves</taxon>
        <taxon>Passeriformes</taxon>
        <taxon>Passeroidea</taxon>
        <taxon>Estrildidae</taxon>
        <taxon>Estrildinae</taxon>
        <taxon>Taeniopygia</taxon>
    </lineage>
</organism>
<dbReference type="Gene3D" id="3.30.40.10">
    <property type="entry name" value="Zinc/RING finger domain, C3HC4 (zinc finger)"/>
    <property type="match status" value="1"/>
</dbReference>
<proteinExistence type="inferred from homology"/>
<keyword evidence="12" id="KW-0832">Ubl conjugation</keyword>
<keyword evidence="4" id="KW-0678">Repressor</keyword>
<dbReference type="InterPro" id="IPR036388">
    <property type="entry name" value="WH-like_DNA-bd_sf"/>
</dbReference>
<evidence type="ECO:0000256" key="3">
    <source>
        <dbReference type="ARBA" id="ARBA00013184"/>
    </source>
</evidence>
<dbReference type="CDD" id="cd15527">
    <property type="entry name" value="PHD2_KAT6A_6B"/>
    <property type="match status" value="1"/>
</dbReference>
<keyword evidence="5" id="KW-1017">Isopeptide bond</keyword>
<feature type="compositionally biased region" description="Acidic residues" evidence="22">
    <location>
        <begin position="1142"/>
        <end position="1158"/>
    </location>
</feature>
<evidence type="ECO:0000256" key="2">
    <source>
        <dbReference type="ARBA" id="ARBA00010107"/>
    </source>
</evidence>
<feature type="compositionally biased region" description="Acidic residues" evidence="22">
    <location>
        <begin position="1284"/>
        <end position="1294"/>
    </location>
</feature>
<dbReference type="GO" id="GO:0003677">
    <property type="term" value="F:DNA binding"/>
    <property type="evidence" value="ECO:0007669"/>
    <property type="project" value="InterPro"/>
</dbReference>
<dbReference type="Pfam" id="PF00628">
    <property type="entry name" value="PHD"/>
    <property type="match status" value="2"/>
</dbReference>
<feature type="compositionally biased region" description="Acidic residues" evidence="22">
    <location>
        <begin position="979"/>
        <end position="997"/>
    </location>
</feature>
<sequence length="1892" mass="212022">MVKLANPLYTEWILEAIKKVKKQKQRPSEERICNAVSSSHGLDRKTVLEQLELSVKDGTILKVSNKGLNSYKDPDNPGRIALPKPRNHGKLDGKPNVDWNKLIKRAIEGLAESGGSSLKNIERFLKGQKDVSALFGGSAASIFHQQLRLAVKRAVGHGRLLKDGPLYQLNTKATTNADGKESFESLSCLPPVCLLPHEKDKPVAEPIPICSFCLGTKEQNREKKPEELISCADCGNSGHPSCLKFSPELTVRVKALRWQCIECKTCSSCRDQGKNADNMLFCDSCDRGFHMECCDPPLTRMPKGMWICQICRPRKKGRKLLQKKAAQIKRRYANPIGRPKNRLKNQNTTSKGPFSKVRTGPGRGRKRKMALSSQSASSEGGYLEQTDVLDFCRDGSNTLKFNKKTKGLIDGLTKFFTPSPDGRKARGEVVDYSQQYRIRKKGTRKSSTSEWPTDNQDGWDGKQETEERFFGSQDVLNEKDMELFRDIQEQALQKVGVTGPPDPQVRCPSVIEFGKYEIQTWYSSPYPQEYSRLPKLYLCEFCLKYMKSRTILQQHMKKCGWFHPPANEIYRKNNISVFEVDGNVSTIYCQNLCLLAKLFLDHKTLYYDVEPFLFYVLTQNDVKGCHLVGYFSKEKHCQQKYNVSCIMILPQYQRKGYGRFLIDFSYLLSKREGQAGSPEKPLSDLGRLSYMAYWKSVILECLYHQRDKQLSIKKLKSEKKPDIVAPANSARPNRHIFSLDSLPANSQPSRRGRWKRKSKKIHEPFCEKEPALPIEEKTAVPSGRCSECEEKSAASRGRCSDCEKSVALQGRCGECEEKSPASRGRYAEDDEKSAASQGQYGKGEKSAIPRRQHSEAVERWRGQLKKNTEPLKCRFPEDCDRLPRRYSDSDRALLRCFSESSEEEDDEPVSPRSSSPPVLTKPTLKRKKPILHRKRRVRKRKHHNSSVVTETISETTEVLDEPFEDSDSERPMPQLEPTFEIEEEEEEEEEDEEEESELSSSGYFQHLAQPDTLRHRPSSKRKSRDEEESDDNGNRPLKPLSMLRNSEAKGSSLEPDTSTPMKKKKGWPKGKSRKPVHWKKRPGRKPGFKLNREEVPLSVQDEIVDEVVANSKPGRKAKISDKEECVEQKDLPLTEERKEEDVNLEAEEVGEGEEEDIASSEVRAVSPVDSNSSPVPEVKEPEIEEEVEEKPQILEEQRQSEEEQQELDEPEHDHEEEEELAVVTNQNEDHDADDEDDGHPESLKKKELEEQPIKEGVKEEPQVQECFLETSIPSSREDAKEKDEAEADSEEEQASNETSVGSEHVPGSEDDHEEEQSNKEGLIELKEEEEIPHSELDLETVQAVQSLTQEESNEHDVAYQDCEETLAACQTLQSYTQTEEDPQISMVEDCQASEHNSPISSVQSHPSQSVRSVSSPNVPALESSYTQISPEQGSLSAPSMQNMETSPMMDVPSVSDHSQQVVDSGFSDLGSIESTTENYENPSSYDSTMGGSICGNNSSQSSCSYGGLSSSSSLTQNSCVVTQQMANIGSSCSMMQQNNVQPTANCNIKSPQSCVVERPPSNQQPTTQPQQQQPQSQQPQPPPPPQQQPPLSQCSMNNSFTPAPMIMEIPESGSTGNISIYERIPGDFGAGSYSQPSATFSLAKLQQLTNTIMDPHAMPYSHSPAVTSYATSVSLSNTGLAQLAPSHPLAGTPQAQATMTPPPNLASTTMNLTSPLLQCNMSATNIGIPHTQRLQGQMPVKGHISIRSKSAPLPSATAHQQQLYGRSPPTVAMQAGPRTLAVQRGMNMGVNLMPTTPYNVNSMNMNLNAMNSYRMTQPMMNSSYHSNPAYMNQTAQYPMQMQMGMMGSQAYTQQPMQPNPHGNMMYTGPSHHSYMNAAGVPKQSLNGPYMRR</sequence>
<dbReference type="FunFam" id="3.30.40.10:FF:000035">
    <property type="entry name" value="Histone acetyltransferase"/>
    <property type="match status" value="1"/>
</dbReference>
<keyword evidence="17" id="KW-0012">Acyltransferase</keyword>
<dbReference type="Pfam" id="PF01853">
    <property type="entry name" value="MOZ_SAS"/>
    <property type="match status" value="1"/>
</dbReference>
<feature type="compositionally biased region" description="Basic and acidic residues" evidence="22">
    <location>
        <begin position="842"/>
        <end position="863"/>
    </location>
</feature>
<evidence type="ECO:0000256" key="13">
    <source>
        <dbReference type="ARBA" id="ARBA00022853"/>
    </source>
</evidence>
<gene>
    <name evidence="27" type="primary">KAT6A</name>
</gene>
<feature type="compositionally biased region" description="Polar residues" evidence="22">
    <location>
        <begin position="1591"/>
        <end position="1601"/>
    </location>
</feature>
<feature type="domain" description="PHD-type" evidence="23">
    <location>
        <begin position="263"/>
        <end position="314"/>
    </location>
</feature>
<feature type="compositionally biased region" description="Basic and acidic residues" evidence="22">
    <location>
        <begin position="1189"/>
        <end position="1201"/>
    </location>
</feature>
<feature type="compositionally biased region" description="Basic and acidic residues" evidence="22">
    <location>
        <begin position="1239"/>
        <end position="1261"/>
    </location>
</feature>
<feature type="compositionally biased region" description="Basic residues" evidence="22">
    <location>
        <begin position="923"/>
        <end position="944"/>
    </location>
</feature>
<reference evidence="27" key="3">
    <citation type="submission" date="2025-09" db="UniProtKB">
        <authorList>
            <consortium name="Ensembl"/>
        </authorList>
    </citation>
    <scope>IDENTIFICATION</scope>
</reference>
<protein>
    <recommendedName>
        <fullName evidence="3 21">Histone acetyltransferase</fullName>
        <ecNumber evidence="3 21">2.3.1.48</ecNumber>
    </recommendedName>
</protein>
<evidence type="ECO:0000256" key="6">
    <source>
        <dbReference type="ARBA" id="ARBA00022553"/>
    </source>
</evidence>
<dbReference type="InterPro" id="IPR036390">
    <property type="entry name" value="WH_DNA-bd_sf"/>
</dbReference>
<reference evidence="27 28" key="1">
    <citation type="journal article" date="2010" name="Nature">
        <title>The genome of a songbird.</title>
        <authorList>
            <person name="Warren W.C."/>
            <person name="Clayton D.F."/>
            <person name="Ellegren H."/>
            <person name="Arnold A.P."/>
            <person name="Hillier L.W."/>
            <person name="Kunstner A."/>
            <person name="Searle S."/>
            <person name="White S."/>
            <person name="Vilella A.J."/>
            <person name="Fairley S."/>
            <person name="Heger A."/>
            <person name="Kong L."/>
            <person name="Ponting C.P."/>
            <person name="Jarvis E.D."/>
            <person name="Mello C.V."/>
            <person name="Minx P."/>
            <person name="Lovell P."/>
            <person name="Velho T.A."/>
            <person name="Ferris M."/>
            <person name="Balakrishnan C.N."/>
            <person name="Sinha S."/>
            <person name="Blatti C."/>
            <person name="London S.E."/>
            <person name="Li Y."/>
            <person name="Lin Y.C."/>
            <person name="George J."/>
            <person name="Sweedler J."/>
            <person name="Southey B."/>
            <person name="Gunaratne P."/>
            <person name="Watson M."/>
            <person name="Nam K."/>
            <person name="Backstrom N."/>
            <person name="Smeds L."/>
            <person name="Nabholz B."/>
            <person name="Itoh Y."/>
            <person name="Whitney O."/>
            <person name="Pfenning A.R."/>
            <person name="Howard J."/>
            <person name="Volker M."/>
            <person name="Skinner B.M."/>
            <person name="Griffin D.K."/>
            <person name="Ye L."/>
            <person name="McLaren W.M."/>
            <person name="Flicek P."/>
            <person name="Quesada V."/>
            <person name="Velasco G."/>
            <person name="Lopez-Otin C."/>
            <person name="Puente X.S."/>
            <person name="Olender T."/>
            <person name="Lancet D."/>
            <person name="Smit A.F."/>
            <person name="Hubley R."/>
            <person name="Konkel M.K."/>
            <person name="Walker J.A."/>
            <person name="Batzer M.A."/>
            <person name="Gu W."/>
            <person name="Pollock D.D."/>
            <person name="Chen L."/>
            <person name="Cheng Z."/>
            <person name="Eichler E.E."/>
            <person name="Stapley J."/>
            <person name="Slate J."/>
            <person name="Ekblom R."/>
            <person name="Birkhead T."/>
            <person name="Burke T."/>
            <person name="Burt D."/>
            <person name="Scharff C."/>
            <person name="Adam I."/>
            <person name="Richard H."/>
            <person name="Sultan M."/>
            <person name="Soldatov A."/>
            <person name="Lehrach H."/>
            <person name="Edwards S.V."/>
            <person name="Yang S.P."/>
            <person name="Li X."/>
            <person name="Graves T."/>
            <person name="Fulton L."/>
            <person name="Nelson J."/>
            <person name="Chinwalla A."/>
            <person name="Hou S."/>
            <person name="Mardis E.R."/>
            <person name="Wilson R.K."/>
        </authorList>
    </citation>
    <scope>NUCLEOTIDE SEQUENCE [LARGE SCALE GENOMIC DNA]</scope>
</reference>
<dbReference type="SUPFAM" id="SSF57903">
    <property type="entry name" value="FYVE/PHD zinc finger"/>
    <property type="match status" value="2"/>
</dbReference>
<evidence type="ECO:0000313" key="27">
    <source>
        <dbReference type="Ensembl" id="ENSTGUP00000019719.1"/>
    </source>
</evidence>
<evidence type="ECO:0000256" key="4">
    <source>
        <dbReference type="ARBA" id="ARBA00022491"/>
    </source>
</evidence>
<evidence type="ECO:0000256" key="20">
    <source>
        <dbReference type="PROSITE-ProRule" id="PRU00146"/>
    </source>
</evidence>
<dbReference type="PANTHER" id="PTHR10615">
    <property type="entry name" value="HISTONE ACETYLTRANSFERASE"/>
    <property type="match status" value="1"/>
</dbReference>
<dbReference type="CDD" id="cd15618">
    <property type="entry name" value="PHD1_MOZ_MORF"/>
    <property type="match status" value="1"/>
</dbReference>
<dbReference type="GO" id="GO:0070776">
    <property type="term" value="C:MOZ/MORF histone acetyltransferase complex"/>
    <property type="evidence" value="ECO:0007669"/>
    <property type="project" value="TreeGrafter"/>
</dbReference>
<evidence type="ECO:0000256" key="9">
    <source>
        <dbReference type="ARBA" id="ARBA00022737"/>
    </source>
</evidence>
<dbReference type="GO" id="GO:0003682">
    <property type="term" value="F:chromatin binding"/>
    <property type="evidence" value="ECO:0007669"/>
    <property type="project" value="TreeGrafter"/>
</dbReference>
<dbReference type="SUPFAM" id="SSF46785">
    <property type="entry name" value="Winged helix' DNA-binding domain"/>
    <property type="match status" value="1"/>
</dbReference>
<feature type="compositionally biased region" description="Acidic residues" evidence="22">
    <location>
        <begin position="1202"/>
        <end position="1220"/>
    </location>
</feature>
<keyword evidence="7" id="KW-0808">Transferase</keyword>
<keyword evidence="10 20" id="KW-0863">Zinc-finger</keyword>
<dbReference type="InterPro" id="IPR016181">
    <property type="entry name" value="Acyl_CoA_acyltransferase"/>
</dbReference>
<feature type="compositionally biased region" description="Low complexity" evidence="22">
    <location>
        <begin position="945"/>
        <end position="956"/>
    </location>
</feature>
<dbReference type="InterPro" id="IPR040706">
    <property type="entry name" value="Zf-MYST"/>
</dbReference>
<dbReference type="InterPro" id="IPR001965">
    <property type="entry name" value="Znf_PHD"/>
</dbReference>
<dbReference type="Proteomes" id="UP000007754">
    <property type="component" value="Chromosome 22"/>
</dbReference>
<keyword evidence="14" id="KW-0007">Acetylation</keyword>
<feature type="region of interest" description="Disordered" evidence="22">
    <location>
        <begin position="816"/>
        <end position="863"/>
    </location>
</feature>
<evidence type="ECO:0000256" key="5">
    <source>
        <dbReference type="ARBA" id="ARBA00022499"/>
    </source>
</evidence>
<feature type="compositionally biased region" description="Polar residues" evidence="22">
    <location>
        <begin position="445"/>
        <end position="456"/>
    </location>
</feature>
<evidence type="ECO:0000256" key="12">
    <source>
        <dbReference type="ARBA" id="ARBA00022843"/>
    </source>
</evidence>
<evidence type="ECO:0000256" key="22">
    <source>
        <dbReference type="SAM" id="MobiDB-lite"/>
    </source>
</evidence>
<keyword evidence="15" id="KW-0010">Activator</keyword>
<keyword evidence="8" id="KW-0479">Metal-binding</keyword>
<feature type="region of interest" description="Disordered" evidence="22">
    <location>
        <begin position="441"/>
        <end position="461"/>
    </location>
</feature>
<comment type="similarity">
    <text evidence="2 21">Belongs to the MYST (SAS/MOZ) family.</text>
</comment>
<evidence type="ECO:0000259" key="23">
    <source>
        <dbReference type="PROSITE" id="PS50016"/>
    </source>
</evidence>
<feature type="region of interest" description="Disordered" evidence="22">
    <location>
        <begin position="1390"/>
        <end position="1454"/>
    </location>
</feature>
<dbReference type="GO" id="GO:0010484">
    <property type="term" value="F:histone H3 acetyltransferase activity"/>
    <property type="evidence" value="ECO:0007669"/>
    <property type="project" value="TreeGrafter"/>
</dbReference>
<feature type="domain" description="H15" evidence="24">
    <location>
        <begin position="95"/>
        <end position="171"/>
    </location>
</feature>
<dbReference type="EC" id="2.3.1.48" evidence="3 21"/>
<evidence type="ECO:0000259" key="24">
    <source>
        <dbReference type="PROSITE" id="PS51504"/>
    </source>
</evidence>
<evidence type="ECO:0000256" key="19">
    <source>
        <dbReference type="PIRSR" id="PIRSR602717-51"/>
    </source>
</evidence>
<feature type="compositionally biased region" description="Acidic residues" evidence="22">
    <location>
        <begin position="957"/>
        <end position="967"/>
    </location>
</feature>
<dbReference type="Gene3D" id="1.10.10.10">
    <property type="entry name" value="Winged helix-like DNA-binding domain superfamily/Winged helix DNA-binding domain"/>
    <property type="match status" value="2"/>
</dbReference>
<dbReference type="PROSITE" id="PS52014">
    <property type="entry name" value="SAMD1_WH"/>
    <property type="match status" value="1"/>
</dbReference>
<keyword evidence="11" id="KW-0862">Zinc</keyword>
<feature type="compositionally biased region" description="Low complexity" evidence="22">
    <location>
        <begin position="1165"/>
        <end position="1176"/>
    </location>
</feature>
<dbReference type="PROSITE" id="PS51726">
    <property type="entry name" value="MYST_HAT"/>
    <property type="match status" value="1"/>
</dbReference>
<keyword evidence="13" id="KW-0156">Chromatin regulator</keyword>
<evidence type="ECO:0000313" key="28">
    <source>
        <dbReference type="Proteomes" id="UP000007754"/>
    </source>
</evidence>
<feature type="compositionally biased region" description="Low complexity" evidence="22">
    <location>
        <begin position="1397"/>
        <end position="1419"/>
    </location>
</feature>
<dbReference type="InterPro" id="IPR002717">
    <property type="entry name" value="HAT_MYST-type"/>
</dbReference>
<evidence type="ECO:0000256" key="14">
    <source>
        <dbReference type="ARBA" id="ARBA00022990"/>
    </source>
</evidence>
<feature type="compositionally biased region" description="Basic residues" evidence="22">
    <location>
        <begin position="750"/>
        <end position="759"/>
    </location>
</feature>
<keyword evidence="9" id="KW-0677">Repeat</keyword>
<accession>A0A674GAY5</accession>
<feature type="region of interest" description="Disordered" evidence="22">
    <location>
        <begin position="336"/>
        <end position="377"/>
    </location>
</feature>
<dbReference type="FunFam" id="1.10.10.10:FF:000132">
    <property type="entry name" value="Histone acetyltransferase"/>
    <property type="match status" value="1"/>
</dbReference>
<feature type="region of interest" description="Disordered" evidence="22">
    <location>
        <begin position="1551"/>
        <end position="1610"/>
    </location>
</feature>
<dbReference type="GO" id="GO:0008270">
    <property type="term" value="F:zinc ion binding"/>
    <property type="evidence" value="ECO:0007669"/>
    <property type="project" value="UniProtKB-KW"/>
</dbReference>
<feature type="domain" description="SAMD1-like winged helix (WH)" evidence="26">
    <location>
        <begin position="1"/>
        <end position="77"/>
    </location>
</feature>
<keyword evidence="6" id="KW-0597">Phosphoprotein</keyword>
<dbReference type="Gene3D" id="3.30.60.60">
    <property type="entry name" value="N-acetyl transferase-like"/>
    <property type="match status" value="1"/>
</dbReference>
<reference evidence="27" key="2">
    <citation type="submission" date="2025-08" db="UniProtKB">
        <authorList>
            <consortium name="Ensembl"/>
        </authorList>
    </citation>
    <scope>IDENTIFICATION</scope>
</reference>
<evidence type="ECO:0000259" key="26">
    <source>
        <dbReference type="PROSITE" id="PS52014"/>
    </source>
</evidence>
<dbReference type="FunFam" id="3.40.630.30:FF:000001">
    <property type="entry name" value="Histone acetyltransferase"/>
    <property type="match status" value="1"/>
</dbReference>
<comment type="subcellular location">
    <subcellularLocation>
        <location evidence="1 21">Nucleus</location>
    </subcellularLocation>
</comment>
<evidence type="ECO:0000256" key="11">
    <source>
        <dbReference type="ARBA" id="ARBA00022833"/>
    </source>
</evidence>
<keyword evidence="28" id="KW-1185">Reference proteome</keyword>
<evidence type="ECO:0000256" key="7">
    <source>
        <dbReference type="ARBA" id="ARBA00022679"/>
    </source>
</evidence>
<feature type="domain" description="PHD-type" evidence="23">
    <location>
        <begin position="207"/>
        <end position="266"/>
    </location>
</feature>
<evidence type="ECO:0000256" key="1">
    <source>
        <dbReference type="ARBA" id="ARBA00004123"/>
    </source>
</evidence>
<feature type="compositionally biased region" description="Pro residues" evidence="22">
    <location>
        <begin position="1579"/>
        <end position="1588"/>
    </location>
</feature>
<feature type="region of interest" description="Disordered" evidence="22">
    <location>
        <begin position="897"/>
        <end position="1093"/>
    </location>
</feature>
<dbReference type="SUPFAM" id="SSF55729">
    <property type="entry name" value="Acyl-CoA N-acyltransferases (Nat)"/>
    <property type="match status" value="1"/>
</dbReference>
<evidence type="ECO:0000256" key="17">
    <source>
        <dbReference type="ARBA" id="ARBA00023315"/>
    </source>
</evidence>
<dbReference type="GO" id="GO:0003712">
    <property type="term" value="F:transcription coregulator activity"/>
    <property type="evidence" value="ECO:0007669"/>
    <property type="project" value="TreeGrafter"/>
</dbReference>
<evidence type="ECO:0000259" key="25">
    <source>
        <dbReference type="PROSITE" id="PS51726"/>
    </source>
</evidence>
<dbReference type="SMART" id="SM00249">
    <property type="entry name" value="PHD"/>
    <property type="match status" value="2"/>
</dbReference>
<dbReference type="GO" id="GO:0006357">
    <property type="term" value="P:regulation of transcription by RNA polymerase II"/>
    <property type="evidence" value="ECO:0007669"/>
    <property type="project" value="TreeGrafter"/>
</dbReference>
<evidence type="ECO:0000256" key="15">
    <source>
        <dbReference type="ARBA" id="ARBA00023159"/>
    </source>
</evidence>
<dbReference type="InterPro" id="IPR005818">
    <property type="entry name" value="Histone_H1/H5_H15"/>
</dbReference>
<dbReference type="GeneTree" id="ENSGT00940000156962"/>
<feature type="domain" description="MYST-type HAT" evidence="25">
    <location>
        <begin position="503"/>
        <end position="756"/>
    </location>
</feature>
<feature type="compositionally biased region" description="Polar residues" evidence="22">
    <location>
        <begin position="1423"/>
        <end position="1445"/>
    </location>
</feature>
<dbReference type="PROSITE" id="PS51504">
    <property type="entry name" value="H15"/>
    <property type="match status" value="1"/>
</dbReference>
<keyword evidence="16 21" id="KW-0539">Nucleus</keyword>
<dbReference type="FunFam" id="3.30.60.60:FF:000002">
    <property type="entry name" value="Histone acetyltransferase"/>
    <property type="match status" value="1"/>
</dbReference>
<feature type="compositionally biased region" description="Low complexity" evidence="22">
    <location>
        <begin position="1559"/>
        <end position="1578"/>
    </location>
</feature>
<dbReference type="CDD" id="cd04301">
    <property type="entry name" value="NAT_SF"/>
    <property type="match status" value="1"/>
</dbReference>
<dbReference type="Gene3D" id="3.40.630.30">
    <property type="match status" value="1"/>
</dbReference>
<dbReference type="InterPro" id="IPR019787">
    <property type="entry name" value="Znf_PHD-finger"/>
</dbReference>
<evidence type="ECO:0000256" key="8">
    <source>
        <dbReference type="ARBA" id="ARBA00022723"/>
    </source>
</evidence>
<dbReference type="PANTHER" id="PTHR10615:SF26">
    <property type="entry name" value="HISTONE ACETYLTRANSFERASE KAT6A"/>
    <property type="match status" value="1"/>
</dbReference>
<feature type="compositionally biased region" description="Basic and acidic residues" evidence="22">
    <location>
        <begin position="1315"/>
        <end position="1336"/>
    </location>
</feature>
<dbReference type="GO" id="GO:0000786">
    <property type="term" value="C:nucleosome"/>
    <property type="evidence" value="ECO:0007669"/>
    <property type="project" value="InterPro"/>
</dbReference>
<dbReference type="InterPro" id="IPR048589">
    <property type="entry name" value="SAMD1-like_WH"/>
</dbReference>
<dbReference type="Ensembl" id="ENSTGUT00000026980.1">
    <property type="protein sequence ID" value="ENSTGUP00000019719.1"/>
    <property type="gene ID" value="ENSTGUG00000005382.2"/>
</dbReference>
<dbReference type="Pfam" id="PF21524">
    <property type="entry name" value="SAMD1_WH"/>
    <property type="match status" value="1"/>
</dbReference>
<name>A0A674GAY5_TAEGU</name>
<feature type="region of interest" description="Disordered" evidence="22">
    <location>
        <begin position="1109"/>
        <end position="1337"/>
    </location>
</feature>
<dbReference type="InterPro" id="IPR011011">
    <property type="entry name" value="Znf_FYVE_PHD"/>
</dbReference>
<evidence type="ECO:0000256" key="21">
    <source>
        <dbReference type="RuleBase" id="RU361211"/>
    </source>
</evidence>